<comment type="subcellular location">
    <subcellularLocation>
        <location evidence="1">Cell membrane</location>
        <topology evidence="1">Multi-pass membrane protein</topology>
    </subcellularLocation>
</comment>
<dbReference type="PANTHER" id="PTHR32196">
    <property type="entry name" value="ABC TRANSPORTER PERMEASE PROTEIN YPHD-RELATED-RELATED"/>
    <property type="match status" value="1"/>
</dbReference>
<feature type="transmembrane region" description="Helical" evidence="6">
    <location>
        <begin position="38"/>
        <end position="61"/>
    </location>
</feature>
<evidence type="ECO:0000256" key="1">
    <source>
        <dbReference type="ARBA" id="ARBA00004651"/>
    </source>
</evidence>
<feature type="transmembrane region" description="Helical" evidence="6">
    <location>
        <begin position="295"/>
        <end position="315"/>
    </location>
</feature>
<feature type="transmembrane region" description="Helical" evidence="6">
    <location>
        <begin position="164"/>
        <end position="183"/>
    </location>
</feature>
<dbReference type="GO" id="GO:0022857">
    <property type="term" value="F:transmembrane transporter activity"/>
    <property type="evidence" value="ECO:0007669"/>
    <property type="project" value="InterPro"/>
</dbReference>
<sequence length="340" mass="36425">MRLRLNQKNIPILATIAVFLIIYAIGGFMYSGFFSLRVFVNLFIDNAFIGIIAIGMTFVIISGEIDLSVGSVVALVGVLLATLVHDHGMHPMLAIPICLALGAVLGCAMGCLIHFFQLPSFLVTLVGMFLARGLAFLLSLNSIPIKHPFFESLVDFGFQVTRKVWVPSIAMVFVAIFALGVFLSHFTKFGRNAYAIGGNEQSAVLMGLPVGRTKIYIFTLNGLLCALAGVVYSLYTMSGYPLACVGLELDVIAAVVIGGTLLTGGVGYVEGTLIGVLILGLIQTFITFQGTLSSWWTKIVVGVLLFVFILLQRYLSTAYSGGDVGTAKQNAQDDGRTATE</sequence>
<reference evidence="7 9" key="1">
    <citation type="journal article" date="2016" name="Front. Microbiol.">
        <title>Genome Sequence of the Piezophilic, Mesophilic Sulfate-Reducing Bacterium Desulfovibrio indicus J2T.</title>
        <authorList>
            <person name="Cao J."/>
            <person name="Maignien L."/>
            <person name="Shao Z."/>
            <person name="Alain K."/>
            <person name="Jebbar M."/>
        </authorList>
    </citation>
    <scope>NUCLEOTIDE SEQUENCE [LARGE SCALE GENOMIC DNA]</scope>
    <source>
        <strain evidence="7 9">J2</strain>
    </source>
</reference>
<dbReference type="OrthoDB" id="9799990at2"/>
<evidence type="ECO:0000313" key="9">
    <source>
        <dbReference type="Proteomes" id="UP000055611"/>
    </source>
</evidence>
<dbReference type="EMBL" id="SOBK01000002">
    <property type="protein sequence ID" value="TDT90828.1"/>
    <property type="molecule type" value="Genomic_DNA"/>
</dbReference>
<dbReference type="AlphaFoldDB" id="A0A126QRW8"/>
<proteinExistence type="predicted"/>
<gene>
    <name evidence="7" type="ORF">AWY79_16135</name>
    <name evidence="8" type="ORF">EDC59_102261</name>
</gene>
<name>A0A126QRW8_9BACT</name>
<organism evidence="8 10">
    <name type="scientific">Pseudodesulfovibrio indicus</name>
    <dbReference type="NCBI Taxonomy" id="1716143"/>
    <lineage>
        <taxon>Bacteria</taxon>
        <taxon>Pseudomonadati</taxon>
        <taxon>Thermodesulfobacteriota</taxon>
        <taxon>Desulfovibrionia</taxon>
        <taxon>Desulfovibrionales</taxon>
        <taxon>Desulfovibrionaceae</taxon>
    </lineage>
</organism>
<evidence type="ECO:0000313" key="7">
    <source>
        <dbReference type="EMBL" id="AMK12518.1"/>
    </source>
</evidence>
<keyword evidence="5 6" id="KW-0472">Membrane</keyword>
<dbReference type="PANTHER" id="PTHR32196:SF63">
    <property type="entry name" value="INNER MEMBRANE ABC TRANSPORTER PERMEASE PROTEIN YJFF"/>
    <property type="match status" value="1"/>
</dbReference>
<keyword evidence="4 6" id="KW-1133">Transmembrane helix</keyword>
<dbReference type="CDD" id="cd06579">
    <property type="entry name" value="TM_PBP1_transp_AraH_like"/>
    <property type="match status" value="1"/>
</dbReference>
<accession>A0A126QRW8</accession>
<evidence type="ECO:0000313" key="8">
    <source>
        <dbReference type="EMBL" id="TDT90828.1"/>
    </source>
</evidence>
<evidence type="ECO:0000256" key="6">
    <source>
        <dbReference type="SAM" id="Phobius"/>
    </source>
</evidence>
<evidence type="ECO:0000256" key="4">
    <source>
        <dbReference type="ARBA" id="ARBA00022989"/>
    </source>
</evidence>
<evidence type="ECO:0000313" key="10">
    <source>
        <dbReference type="Proteomes" id="UP000295506"/>
    </source>
</evidence>
<keyword evidence="2" id="KW-1003">Cell membrane</keyword>
<dbReference type="InterPro" id="IPR001851">
    <property type="entry name" value="ABC_transp_permease"/>
</dbReference>
<feature type="transmembrane region" description="Helical" evidence="6">
    <location>
        <begin position="215"/>
        <end position="235"/>
    </location>
</feature>
<protein>
    <submittedName>
        <fullName evidence="8">Monosaccharide ABC transporter membrane protein (CUT2 family)</fullName>
    </submittedName>
    <submittedName>
        <fullName evidence="7">Sugar ABC transporter permease</fullName>
    </submittedName>
</protein>
<dbReference type="NCBIfam" id="NF008630">
    <property type="entry name" value="PRK11618.1"/>
    <property type="match status" value="1"/>
</dbReference>
<evidence type="ECO:0000256" key="2">
    <source>
        <dbReference type="ARBA" id="ARBA00022475"/>
    </source>
</evidence>
<dbReference type="KEGG" id="dej:AWY79_16135"/>
<evidence type="ECO:0000256" key="3">
    <source>
        <dbReference type="ARBA" id="ARBA00022692"/>
    </source>
</evidence>
<dbReference type="GO" id="GO:0005886">
    <property type="term" value="C:plasma membrane"/>
    <property type="evidence" value="ECO:0007669"/>
    <property type="project" value="UniProtKB-SubCell"/>
</dbReference>
<feature type="transmembrane region" description="Helical" evidence="6">
    <location>
        <begin position="121"/>
        <end position="143"/>
    </location>
</feature>
<feature type="transmembrane region" description="Helical" evidence="6">
    <location>
        <begin position="92"/>
        <end position="115"/>
    </location>
</feature>
<evidence type="ECO:0000256" key="5">
    <source>
        <dbReference type="ARBA" id="ARBA00023136"/>
    </source>
</evidence>
<dbReference type="RefSeq" id="WP_066806163.1">
    <property type="nucleotide sequence ID" value="NZ_CP014206.1"/>
</dbReference>
<keyword evidence="9" id="KW-1185">Reference proteome</keyword>
<dbReference type="Proteomes" id="UP000295506">
    <property type="component" value="Unassembled WGS sequence"/>
</dbReference>
<feature type="transmembrane region" description="Helical" evidence="6">
    <location>
        <begin position="268"/>
        <end position="288"/>
    </location>
</feature>
<dbReference type="Pfam" id="PF02653">
    <property type="entry name" value="BPD_transp_2"/>
    <property type="match status" value="1"/>
</dbReference>
<feature type="transmembrane region" description="Helical" evidence="6">
    <location>
        <begin position="12"/>
        <end position="31"/>
    </location>
</feature>
<dbReference type="EMBL" id="CP014206">
    <property type="protein sequence ID" value="AMK12518.1"/>
    <property type="molecule type" value="Genomic_DNA"/>
</dbReference>
<keyword evidence="3 6" id="KW-0812">Transmembrane</keyword>
<feature type="transmembrane region" description="Helical" evidence="6">
    <location>
        <begin position="67"/>
        <end position="85"/>
    </location>
</feature>
<reference evidence="8 10" key="2">
    <citation type="submission" date="2019-03" db="EMBL/GenBank/DDBJ databases">
        <title>Genomic Encyclopedia of Type Strains, Phase IV (KMG-IV): sequencing the most valuable type-strain genomes for metagenomic binning, comparative biology and taxonomic classification.</title>
        <authorList>
            <person name="Goeker M."/>
        </authorList>
    </citation>
    <scope>NUCLEOTIDE SEQUENCE [LARGE SCALE GENOMIC DNA]</scope>
    <source>
        <strain evidence="8 10">DSM 101483</strain>
    </source>
</reference>
<dbReference type="Proteomes" id="UP000055611">
    <property type="component" value="Chromosome"/>
</dbReference>